<dbReference type="Proteomes" id="UP001162501">
    <property type="component" value="Chromosome 19"/>
</dbReference>
<reference evidence="1" key="1">
    <citation type="submission" date="2023-05" db="EMBL/GenBank/DDBJ databases">
        <authorList>
            <consortium name="ELIXIR-Norway"/>
        </authorList>
    </citation>
    <scope>NUCLEOTIDE SEQUENCE</scope>
</reference>
<name>A0AC59YPK4_RANTA</name>
<evidence type="ECO:0000313" key="2">
    <source>
        <dbReference type="Proteomes" id="UP001162501"/>
    </source>
</evidence>
<proteinExistence type="predicted"/>
<organism evidence="1 2">
    <name type="scientific">Rangifer tarandus platyrhynchus</name>
    <name type="common">Svalbard reindeer</name>
    <dbReference type="NCBI Taxonomy" id="3082113"/>
    <lineage>
        <taxon>Eukaryota</taxon>
        <taxon>Metazoa</taxon>
        <taxon>Chordata</taxon>
        <taxon>Craniata</taxon>
        <taxon>Vertebrata</taxon>
        <taxon>Euteleostomi</taxon>
        <taxon>Mammalia</taxon>
        <taxon>Eutheria</taxon>
        <taxon>Laurasiatheria</taxon>
        <taxon>Artiodactyla</taxon>
        <taxon>Ruminantia</taxon>
        <taxon>Pecora</taxon>
        <taxon>Cervidae</taxon>
        <taxon>Odocoileinae</taxon>
        <taxon>Rangifer</taxon>
    </lineage>
</organism>
<dbReference type="EMBL" id="OX596103">
    <property type="protein sequence ID" value="CAM9851654.1"/>
    <property type="molecule type" value="Genomic_DNA"/>
</dbReference>
<reference evidence="1" key="2">
    <citation type="submission" date="2025-03" db="EMBL/GenBank/DDBJ databases">
        <authorList>
            <consortium name="ELIXIR-Norway"/>
            <consortium name="Elixir Norway"/>
        </authorList>
    </citation>
    <scope>NUCLEOTIDE SEQUENCE</scope>
</reference>
<gene>
    <name evidence="1" type="ORF">MRATA1EN22A_LOCUS8359</name>
</gene>
<protein>
    <submittedName>
        <fullName evidence="1">Uncharacterized protein</fullName>
    </submittedName>
</protein>
<evidence type="ECO:0000313" key="1">
    <source>
        <dbReference type="EMBL" id="CAM9851654.1"/>
    </source>
</evidence>
<accession>A0AC59YPK4</accession>
<feature type="non-terminal residue" evidence="1">
    <location>
        <position position="1"/>
    </location>
</feature>
<sequence>KEARAGLTVSVKCLRDVAKIGGRDQPTRAEPDSQGHVCRGPSPAGPVPRGCDSCGCACAESA</sequence>
<feature type="non-terminal residue" evidence="1">
    <location>
        <position position="62"/>
    </location>
</feature>